<organism evidence="2 3">
    <name type="scientific">Trichophyton verrucosum (strain HKI 0517)</name>
    <dbReference type="NCBI Taxonomy" id="663202"/>
    <lineage>
        <taxon>Eukaryota</taxon>
        <taxon>Fungi</taxon>
        <taxon>Dikarya</taxon>
        <taxon>Ascomycota</taxon>
        <taxon>Pezizomycotina</taxon>
        <taxon>Eurotiomycetes</taxon>
        <taxon>Eurotiomycetidae</taxon>
        <taxon>Onygenales</taxon>
        <taxon>Arthrodermataceae</taxon>
        <taxon>Trichophyton</taxon>
    </lineage>
</organism>
<feature type="compositionally biased region" description="Polar residues" evidence="1">
    <location>
        <begin position="71"/>
        <end position="104"/>
    </location>
</feature>
<dbReference type="PANTHER" id="PTHR38116:SF9">
    <property type="entry name" value="BZIP DOMAIN-CONTAINING PROTEIN"/>
    <property type="match status" value="1"/>
</dbReference>
<feature type="region of interest" description="Disordered" evidence="1">
    <location>
        <begin position="1"/>
        <end position="130"/>
    </location>
</feature>
<proteinExistence type="predicted"/>
<dbReference type="GeneID" id="9584655"/>
<feature type="region of interest" description="Disordered" evidence="1">
    <location>
        <begin position="166"/>
        <end position="192"/>
    </location>
</feature>
<dbReference type="HOGENOM" id="CLU_037870_1_0_1"/>
<feature type="compositionally biased region" description="Pro residues" evidence="1">
    <location>
        <begin position="173"/>
        <end position="182"/>
    </location>
</feature>
<dbReference type="EMBL" id="ACYE01000343">
    <property type="protein sequence ID" value="EFE39273.1"/>
    <property type="molecule type" value="Genomic_DNA"/>
</dbReference>
<dbReference type="CDD" id="cd14688">
    <property type="entry name" value="bZIP_YAP"/>
    <property type="match status" value="1"/>
</dbReference>
<reference evidence="3" key="1">
    <citation type="journal article" date="2011" name="Genome Biol.">
        <title>Comparative and functional genomics provide insights into the pathogenicity of dermatophytic fungi.</title>
        <authorList>
            <person name="Burmester A."/>
            <person name="Shelest E."/>
            <person name="Gloeckner G."/>
            <person name="Heddergott C."/>
            <person name="Schindler S."/>
            <person name="Staib P."/>
            <person name="Heidel A."/>
            <person name="Felder M."/>
            <person name="Petzold A."/>
            <person name="Szafranski K."/>
            <person name="Feuermann M."/>
            <person name="Pedruzzi I."/>
            <person name="Priebe S."/>
            <person name="Groth M."/>
            <person name="Winkler R."/>
            <person name="Li W."/>
            <person name="Kniemeyer O."/>
            <person name="Schroeckh V."/>
            <person name="Hertweck C."/>
            <person name="Hube B."/>
            <person name="White T.C."/>
            <person name="Platzer M."/>
            <person name="Guthke R."/>
            <person name="Heitman J."/>
            <person name="Woestemeyer J."/>
            <person name="Zipfel P.F."/>
            <person name="Monod M."/>
            <person name="Brakhage A.A."/>
        </authorList>
    </citation>
    <scope>NUCLEOTIDE SEQUENCE [LARGE SCALE GENOMIC DNA]</scope>
    <source>
        <strain evidence="3">HKI 0517</strain>
    </source>
</reference>
<evidence type="ECO:0008006" key="4">
    <source>
        <dbReference type="Google" id="ProtNLM"/>
    </source>
</evidence>
<evidence type="ECO:0000256" key="1">
    <source>
        <dbReference type="SAM" id="MobiDB-lite"/>
    </source>
</evidence>
<dbReference type="Proteomes" id="UP000008383">
    <property type="component" value="Unassembled WGS sequence"/>
</dbReference>
<comment type="caution">
    <text evidence="2">The sequence shown here is derived from an EMBL/GenBank/DDBJ whole genome shotgun (WGS) entry which is preliminary data.</text>
</comment>
<gene>
    <name evidence="2" type="ORF">TRV_06045</name>
</gene>
<dbReference type="PANTHER" id="PTHR38116">
    <property type="entry name" value="CHROMOSOME 7, WHOLE GENOME SHOTGUN SEQUENCE"/>
    <property type="match status" value="1"/>
</dbReference>
<accession>D4DFU3</accession>
<dbReference type="InterPro" id="IPR046347">
    <property type="entry name" value="bZIP_sf"/>
</dbReference>
<dbReference type="SUPFAM" id="SSF57959">
    <property type="entry name" value="Leucine zipper domain"/>
    <property type="match status" value="1"/>
</dbReference>
<evidence type="ECO:0000313" key="2">
    <source>
        <dbReference type="EMBL" id="EFE39273.1"/>
    </source>
</evidence>
<name>D4DFU3_TRIVH</name>
<dbReference type="OrthoDB" id="2245989at2759"/>
<dbReference type="Gene3D" id="1.20.5.170">
    <property type="match status" value="1"/>
</dbReference>
<evidence type="ECO:0000313" key="3">
    <source>
        <dbReference type="Proteomes" id="UP000008383"/>
    </source>
</evidence>
<dbReference type="KEGG" id="tve:TRV_06045"/>
<sequence>MTTMESPPYLRGDGIQQDDGNEQAEEKADDIVVPDLAEDAAERKRVLNVLAQRRYRQRKREQLAELEAKARQTQPRTPESSEKVTSPGSESSTGRASVNLSETIGEQAPTPPQLDGDAPPTFGNGPLSFSSSLDGQTQILGESLLDLTSIPEFTFDPSSLSAIGSLSAMGAETPPPNLPSPPADLQLSPTARTSPSLSMLSLQFLANYPQDDTQPLSSALQSFQTSNFTFPDDKILEVPPLTLLRAMLTIATRLKLTEYIWNLAGISPFYTGPTGLGADVAQHMDLAGIPRNFHPTPTQRLVPHHAILDLLPWPSARDKLIQVFSLPVQFRPPAAADPMGLMGLVYDIEDAGEGLRVSGPDPFSPEMWEVGQLVFQRWWWAFEGSIVERSNRLRNERGKQGLILGAGP</sequence>
<dbReference type="Pfam" id="PF11905">
    <property type="entry name" value="DUF3425"/>
    <property type="match status" value="1"/>
</dbReference>
<dbReference type="AlphaFoldDB" id="D4DFU3"/>
<keyword evidence="3" id="KW-1185">Reference proteome</keyword>
<feature type="compositionally biased region" description="Basic and acidic residues" evidence="1">
    <location>
        <begin position="60"/>
        <end position="70"/>
    </location>
</feature>
<protein>
    <recommendedName>
        <fullName evidence="4">BZIP domain-containing protein</fullName>
    </recommendedName>
</protein>
<dbReference type="InterPro" id="IPR021833">
    <property type="entry name" value="DUF3425"/>
</dbReference>
<dbReference type="GO" id="GO:0003700">
    <property type="term" value="F:DNA-binding transcription factor activity"/>
    <property type="evidence" value="ECO:0007669"/>
    <property type="project" value="InterPro"/>
</dbReference>
<dbReference type="RefSeq" id="XP_003019897.1">
    <property type="nucleotide sequence ID" value="XM_003019851.1"/>
</dbReference>